<sequence length="185" mass="20213">MVTTEPGVGNVEVDDRVTLRLSRTSRSKAKLVSLLCAAVYTEGDSTAASKLIGASDCLAVCGGSSKILSEMLQTSHHHPVMSHAPRHDTRSLTFLPPFLKEVLDHCTGPLSPQAIDDIEWASCERDYDELYQLTLAHPHLHGVSQDREASASVRTIGRNSRCITFNIPGFPERILIVSFFVEAAI</sequence>
<name>A0A4Y7T4D7_COPMI</name>
<comment type="caution">
    <text evidence="1">The sequence shown here is derived from an EMBL/GenBank/DDBJ whole genome shotgun (WGS) entry which is preliminary data.</text>
</comment>
<keyword evidence="2" id="KW-1185">Reference proteome</keyword>
<gene>
    <name evidence="1" type="ORF">FA13DRAFT_1735603</name>
</gene>
<reference evidence="1 2" key="1">
    <citation type="journal article" date="2019" name="Nat. Ecol. Evol.">
        <title>Megaphylogeny resolves global patterns of mushroom evolution.</title>
        <authorList>
            <person name="Varga T."/>
            <person name="Krizsan K."/>
            <person name="Foldi C."/>
            <person name="Dima B."/>
            <person name="Sanchez-Garcia M."/>
            <person name="Sanchez-Ramirez S."/>
            <person name="Szollosi G.J."/>
            <person name="Szarkandi J.G."/>
            <person name="Papp V."/>
            <person name="Albert L."/>
            <person name="Andreopoulos W."/>
            <person name="Angelini C."/>
            <person name="Antonin V."/>
            <person name="Barry K.W."/>
            <person name="Bougher N.L."/>
            <person name="Buchanan P."/>
            <person name="Buyck B."/>
            <person name="Bense V."/>
            <person name="Catcheside P."/>
            <person name="Chovatia M."/>
            <person name="Cooper J."/>
            <person name="Damon W."/>
            <person name="Desjardin D."/>
            <person name="Finy P."/>
            <person name="Geml J."/>
            <person name="Haridas S."/>
            <person name="Hughes K."/>
            <person name="Justo A."/>
            <person name="Karasinski D."/>
            <person name="Kautmanova I."/>
            <person name="Kiss B."/>
            <person name="Kocsube S."/>
            <person name="Kotiranta H."/>
            <person name="LaButti K.M."/>
            <person name="Lechner B.E."/>
            <person name="Liimatainen K."/>
            <person name="Lipzen A."/>
            <person name="Lukacs Z."/>
            <person name="Mihaltcheva S."/>
            <person name="Morgado L.N."/>
            <person name="Niskanen T."/>
            <person name="Noordeloos M.E."/>
            <person name="Ohm R.A."/>
            <person name="Ortiz-Santana B."/>
            <person name="Ovrebo C."/>
            <person name="Racz N."/>
            <person name="Riley R."/>
            <person name="Savchenko A."/>
            <person name="Shiryaev A."/>
            <person name="Soop K."/>
            <person name="Spirin V."/>
            <person name="Szebenyi C."/>
            <person name="Tomsovsky M."/>
            <person name="Tulloss R.E."/>
            <person name="Uehling J."/>
            <person name="Grigoriev I.V."/>
            <person name="Vagvolgyi C."/>
            <person name="Papp T."/>
            <person name="Martin F.M."/>
            <person name="Miettinen O."/>
            <person name="Hibbett D.S."/>
            <person name="Nagy L.G."/>
        </authorList>
    </citation>
    <scope>NUCLEOTIDE SEQUENCE [LARGE SCALE GENOMIC DNA]</scope>
    <source>
        <strain evidence="1 2">FP101781</strain>
    </source>
</reference>
<dbReference type="AlphaFoldDB" id="A0A4Y7T4D7"/>
<evidence type="ECO:0000313" key="2">
    <source>
        <dbReference type="Proteomes" id="UP000298030"/>
    </source>
</evidence>
<dbReference type="Proteomes" id="UP000298030">
    <property type="component" value="Unassembled WGS sequence"/>
</dbReference>
<dbReference type="EMBL" id="QPFP01000032">
    <property type="protein sequence ID" value="TEB28462.1"/>
    <property type="molecule type" value="Genomic_DNA"/>
</dbReference>
<proteinExistence type="predicted"/>
<accession>A0A4Y7T4D7</accession>
<evidence type="ECO:0000313" key="1">
    <source>
        <dbReference type="EMBL" id="TEB28462.1"/>
    </source>
</evidence>
<organism evidence="1 2">
    <name type="scientific">Coprinellus micaceus</name>
    <name type="common">Glistening ink-cap mushroom</name>
    <name type="synonym">Coprinus micaceus</name>
    <dbReference type="NCBI Taxonomy" id="71717"/>
    <lineage>
        <taxon>Eukaryota</taxon>
        <taxon>Fungi</taxon>
        <taxon>Dikarya</taxon>
        <taxon>Basidiomycota</taxon>
        <taxon>Agaricomycotina</taxon>
        <taxon>Agaricomycetes</taxon>
        <taxon>Agaricomycetidae</taxon>
        <taxon>Agaricales</taxon>
        <taxon>Agaricineae</taxon>
        <taxon>Psathyrellaceae</taxon>
        <taxon>Coprinellus</taxon>
    </lineage>
</organism>
<protein>
    <submittedName>
        <fullName evidence="1">Uncharacterized protein</fullName>
    </submittedName>
</protein>